<evidence type="ECO:0000313" key="1">
    <source>
        <dbReference type="EMBL" id="QFS51016.1"/>
    </source>
</evidence>
<dbReference type="KEGG" id="nsh:GXM_08510"/>
<dbReference type="Gene3D" id="1.10.3540.10">
    <property type="entry name" value="uncharacterized protein from magnetospirillum magneticum domain"/>
    <property type="match status" value="1"/>
</dbReference>
<dbReference type="InterPro" id="IPR014948">
    <property type="entry name" value="BrxA"/>
</dbReference>
<dbReference type="InterPro" id="IPR023137">
    <property type="entry name" value="BrxA_sf"/>
</dbReference>
<evidence type="ECO:0000313" key="2">
    <source>
        <dbReference type="Proteomes" id="UP000326678"/>
    </source>
</evidence>
<accession>A0A5P8WFR9</accession>
<reference evidence="1 2" key="1">
    <citation type="submission" date="2019-10" db="EMBL/GenBank/DDBJ databases">
        <title>Genomic and transcriptomic insights into the perfect genentic adaptation of a filamentous nitrogen-fixing cyanobacterium to rice fields.</title>
        <authorList>
            <person name="Chen Z."/>
        </authorList>
    </citation>
    <scope>NUCLEOTIDE SEQUENCE [LARGE SCALE GENOMIC DNA]</scope>
    <source>
        <strain evidence="1">CCNUC1</strain>
    </source>
</reference>
<dbReference type="EMBL" id="CP045227">
    <property type="protein sequence ID" value="QFS51016.1"/>
    <property type="molecule type" value="Genomic_DNA"/>
</dbReference>
<dbReference type="Pfam" id="PF08849">
    <property type="entry name" value="BrxA"/>
    <property type="match status" value="1"/>
</dbReference>
<name>A0A5P8WFR9_9NOSO</name>
<gene>
    <name evidence="1" type="ORF">GXM_08510</name>
</gene>
<keyword evidence="2" id="KW-1185">Reference proteome</keyword>
<proteinExistence type="predicted"/>
<dbReference type="Proteomes" id="UP000326678">
    <property type="component" value="Chromosome Gxm2"/>
</dbReference>
<sequence>MLAFSIVSIMPETAYTARTNNAFVLIETLRVAELMYQGATQEDIRQRVLVEDLFQLRSQASRERALQTILKRLQQVAEEYIQLIATGNPDIRRFTILFLILREHRLLRELIDEVLLDKIKGFDYVVTTADLRTFFEGKRDQNSTVAAWSNSTYKKAASNTLLVLVNAGLLQPTFPRGNYQIRSVPVPSALRQKLLADGLGYYLTLMLDF</sequence>
<dbReference type="RefSeq" id="WP_225892515.1">
    <property type="nucleotide sequence ID" value="NZ_CP045227.1"/>
</dbReference>
<evidence type="ECO:0008006" key="3">
    <source>
        <dbReference type="Google" id="ProtNLM"/>
    </source>
</evidence>
<protein>
    <recommendedName>
        <fullName evidence="3">DUF1819 family protein</fullName>
    </recommendedName>
</protein>
<organism evidence="1 2">
    <name type="scientific">Nostoc sphaeroides CCNUC1</name>
    <dbReference type="NCBI Taxonomy" id="2653204"/>
    <lineage>
        <taxon>Bacteria</taxon>
        <taxon>Bacillati</taxon>
        <taxon>Cyanobacteriota</taxon>
        <taxon>Cyanophyceae</taxon>
        <taxon>Nostocales</taxon>
        <taxon>Nostocaceae</taxon>
        <taxon>Nostoc</taxon>
    </lineage>
</organism>
<dbReference type="AlphaFoldDB" id="A0A5P8WFR9"/>